<dbReference type="PANTHER" id="PTHR36390">
    <property type="entry name" value="MYOSIN HEAVY CHAIN-LIKE PROTEIN"/>
    <property type="match status" value="1"/>
</dbReference>
<evidence type="ECO:0000256" key="1">
    <source>
        <dbReference type="SAM" id="Coils"/>
    </source>
</evidence>
<sequence>MSTSSRNDIDYHFDVEELLEIGTRCSELRKEKEMLKESQSQSFELIKRLEQHVRSLSEAHTQDKKHIQKLETELMNCSQEIDYLQDQLNASNAEIICLSEHAHNLELKLSDMDSLQEQVERLREELRRSNSDRVLMMQQIESKEFELQNSALCIEKLEESISSIALDSQCEIESMKLDLMSMEHNFFEAKKIQEENAQEKAQMSLFIEELDVQKISEWLEGNDRSQFNVQSFLKELETKLTLEDMRLVASQNFLQFSFKLQGYHMSSNIVGLCDDGRNKPFIQLLHVFTVEYLIYSFPTNLF</sequence>
<name>A0AAV5LE59_9ROSI</name>
<protein>
    <submittedName>
        <fullName evidence="2">Uncharacterized protein</fullName>
    </submittedName>
</protein>
<dbReference type="EMBL" id="BPVZ01000111">
    <property type="protein sequence ID" value="GKV35556.1"/>
    <property type="molecule type" value="Genomic_DNA"/>
</dbReference>
<dbReference type="AlphaFoldDB" id="A0AAV5LE59"/>
<organism evidence="2 3">
    <name type="scientific">Rubroshorea leprosula</name>
    <dbReference type="NCBI Taxonomy" id="152421"/>
    <lineage>
        <taxon>Eukaryota</taxon>
        <taxon>Viridiplantae</taxon>
        <taxon>Streptophyta</taxon>
        <taxon>Embryophyta</taxon>
        <taxon>Tracheophyta</taxon>
        <taxon>Spermatophyta</taxon>
        <taxon>Magnoliopsida</taxon>
        <taxon>eudicotyledons</taxon>
        <taxon>Gunneridae</taxon>
        <taxon>Pentapetalae</taxon>
        <taxon>rosids</taxon>
        <taxon>malvids</taxon>
        <taxon>Malvales</taxon>
        <taxon>Dipterocarpaceae</taxon>
        <taxon>Rubroshorea</taxon>
    </lineage>
</organism>
<accession>A0AAV5LE59</accession>
<comment type="caution">
    <text evidence="2">The sequence shown here is derived from an EMBL/GenBank/DDBJ whole genome shotgun (WGS) entry which is preliminary data.</text>
</comment>
<dbReference type="Proteomes" id="UP001054252">
    <property type="component" value="Unassembled WGS sequence"/>
</dbReference>
<reference evidence="2 3" key="1">
    <citation type="journal article" date="2021" name="Commun. Biol.">
        <title>The genome of Shorea leprosula (Dipterocarpaceae) highlights the ecological relevance of drought in aseasonal tropical rainforests.</title>
        <authorList>
            <person name="Ng K.K.S."/>
            <person name="Kobayashi M.J."/>
            <person name="Fawcett J.A."/>
            <person name="Hatakeyama M."/>
            <person name="Paape T."/>
            <person name="Ng C.H."/>
            <person name="Ang C.C."/>
            <person name="Tnah L.H."/>
            <person name="Lee C.T."/>
            <person name="Nishiyama T."/>
            <person name="Sese J."/>
            <person name="O'Brien M.J."/>
            <person name="Copetti D."/>
            <person name="Mohd Noor M.I."/>
            <person name="Ong R.C."/>
            <person name="Putra M."/>
            <person name="Sireger I.Z."/>
            <person name="Indrioko S."/>
            <person name="Kosugi Y."/>
            <person name="Izuno A."/>
            <person name="Isagi Y."/>
            <person name="Lee S.L."/>
            <person name="Shimizu K.K."/>
        </authorList>
    </citation>
    <scope>NUCLEOTIDE SEQUENCE [LARGE SCALE GENOMIC DNA]</scope>
    <source>
        <strain evidence="2">214</strain>
    </source>
</reference>
<gene>
    <name evidence="2" type="ORF">SLEP1_g43807</name>
</gene>
<keyword evidence="1" id="KW-0175">Coiled coil</keyword>
<feature type="coiled-coil region" evidence="1">
    <location>
        <begin position="67"/>
        <end position="139"/>
    </location>
</feature>
<evidence type="ECO:0000313" key="2">
    <source>
        <dbReference type="EMBL" id="GKV35556.1"/>
    </source>
</evidence>
<dbReference type="PANTHER" id="PTHR36390:SF1">
    <property type="entry name" value="MYOSIN HEAVY CHAIN-LIKE PROTEIN"/>
    <property type="match status" value="1"/>
</dbReference>
<keyword evidence="3" id="KW-1185">Reference proteome</keyword>
<evidence type="ECO:0000313" key="3">
    <source>
        <dbReference type="Proteomes" id="UP001054252"/>
    </source>
</evidence>
<proteinExistence type="predicted"/>